<evidence type="ECO:0000259" key="8">
    <source>
        <dbReference type="PROSITE" id="PS50056"/>
    </source>
</evidence>
<keyword evidence="4 7" id="KW-1133">Transmembrane helix</keyword>
<dbReference type="InterPro" id="IPR055214">
    <property type="entry name" value="PTP-NADK"/>
</dbReference>
<sequence>MESRFETRRSSTRRAENPLRPSPPCGNTPLEVFFSPRSRGRLSVRTVRPPRTHGARTPAGWSSPTCSTSAGETQCMPVATAIKTEFEMQGGAVDLSFSQSKSKRRCSKCETVISAAKKRSEIVTSVRRNGGRAVSEGPTCREALMWRIHGMHWQAIILLAALVDITVLFVEMGGTTGIGVDTLTIIVLLLFTVDIILRLYTYQLLFFRRLWNYIDTIVLVTSVILFLIGLSVQEDEEEAALNLTIIQVDIASSAIAVTRGSRALRGLITAIRIMRALRVARTLVNAGTESQRAARHMTGENKKRFIDLKHNLDLDLVYITPGLVAMSVPATGIFALYRNPLTEVARFFETRHHEHGYTIFNCCPELPYPTTRFTSGTVKRFDIQDHTPPTMNQFSEFLNMVRELPENRLVVVHCRGGKGRTGSLCCAWLLYTRTCEDADDALNMFALERTELKLGKKKLQGVDTPSQRRYVQCVHALLSKHNSYLGARLGGPQPLPPAPVPLAPRCTVLLESLSLFWWYLKPPTEPLVCAIHVEAEDRPGGSVIYWSAPLYPPFEQSSFERSVRAASKPDKTPTNVDEVLQADTQEPIIFELGGVEVQGDVRISVFSLQDLMKAREKNVKKGRPARLDFDAAPIGPWGDETDAADKQASEDLEAGSRPSADNTSPVSSDTSAPQSSRASSKFTVFNVPEQQGAEPVELEMQQSTRTPSRAEIGSFPPTKVRKSESRLSSRHFGQSPKLPWKSVKKILSRHKVDRTKLVRVIAGKEAGCKFYFLFHTGFVGDGGVLDIPVHMMDKAFKSIGGQYHPRGFARMSYTAPMYDGYEIPPEPHDAIDVV</sequence>
<evidence type="ECO:0000313" key="10">
    <source>
        <dbReference type="EMBL" id="KAL1499776.1"/>
    </source>
</evidence>
<dbReference type="PANTHER" id="PTHR12305:SF60">
    <property type="entry name" value="PHOSPHATIDYLINOSITOL 3,4,5-TRISPHOSPHATE 3-PHOSPHATASE TPTE2-RELATED"/>
    <property type="match status" value="1"/>
</dbReference>
<evidence type="ECO:0000313" key="11">
    <source>
        <dbReference type="Proteomes" id="UP001515480"/>
    </source>
</evidence>
<feature type="region of interest" description="Disordered" evidence="6">
    <location>
        <begin position="1"/>
        <end position="68"/>
    </location>
</feature>
<dbReference type="GO" id="GO:0016314">
    <property type="term" value="F:phosphatidylinositol-3,4,5-trisphosphate 3-phosphatase activity"/>
    <property type="evidence" value="ECO:0007669"/>
    <property type="project" value="TreeGrafter"/>
</dbReference>
<evidence type="ECO:0000256" key="5">
    <source>
        <dbReference type="ARBA" id="ARBA00023136"/>
    </source>
</evidence>
<feature type="region of interest" description="Disordered" evidence="6">
    <location>
        <begin position="627"/>
        <end position="736"/>
    </location>
</feature>
<dbReference type="Pfam" id="PF00520">
    <property type="entry name" value="Ion_trans"/>
    <property type="match status" value="1"/>
</dbReference>
<dbReference type="InterPro" id="IPR005821">
    <property type="entry name" value="Ion_trans_dom"/>
</dbReference>
<comment type="caution">
    <text evidence="10">The sequence shown here is derived from an EMBL/GenBank/DDBJ whole genome shotgun (WGS) entry which is preliminary data.</text>
</comment>
<comment type="subcellular location">
    <subcellularLocation>
        <location evidence="1">Membrane</location>
        <topology evidence="1">Multi-pass membrane protein</topology>
    </subcellularLocation>
</comment>
<dbReference type="SUPFAM" id="SSF81324">
    <property type="entry name" value="Voltage-gated potassium channels"/>
    <property type="match status" value="1"/>
</dbReference>
<dbReference type="SMART" id="SM00404">
    <property type="entry name" value="PTPc_motif"/>
    <property type="match status" value="1"/>
</dbReference>
<name>A0AB34IKD7_PRYPA</name>
<dbReference type="GO" id="GO:0016020">
    <property type="term" value="C:membrane"/>
    <property type="evidence" value="ECO:0007669"/>
    <property type="project" value="UniProtKB-SubCell"/>
</dbReference>
<proteinExistence type="predicted"/>
<dbReference type="EMBL" id="JBGBPQ010000024">
    <property type="protein sequence ID" value="KAL1499776.1"/>
    <property type="molecule type" value="Genomic_DNA"/>
</dbReference>
<protein>
    <recommendedName>
        <fullName evidence="12">Phosphatidylinositol-3,4,5-trisphosphate 3-phosphatase</fullName>
    </recommendedName>
</protein>
<organism evidence="10 11">
    <name type="scientific">Prymnesium parvum</name>
    <name type="common">Toxic golden alga</name>
    <dbReference type="NCBI Taxonomy" id="97485"/>
    <lineage>
        <taxon>Eukaryota</taxon>
        <taxon>Haptista</taxon>
        <taxon>Haptophyta</taxon>
        <taxon>Prymnesiophyceae</taxon>
        <taxon>Prymnesiales</taxon>
        <taxon>Prymnesiaceae</taxon>
        <taxon>Prymnesium</taxon>
    </lineage>
</organism>
<evidence type="ECO:0000256" key="1">
    <source>
        <dbReference type="ARBA" id="ARBA00004141"/>
    </source>
</evidence>
<evidence type="ECO:0000259" key="9">
    <source>
        <dbReference type="PROSITE" id="PS51181"/>
    </source>
</evidence>
<feature type="domain" description="Tyrosine specific protein phosphatases" evidence="8">
    <location>
        <begin position="395"/>
        <end position="460"/>
    </location>
</feature>
<dbReference type="InterPro" id="IPR029021">
    <property type="entry name" value="Prot-tyrosine_phosphatase-like"/>
</dbReference>
<evidence type="ECO:0000256" key="3">
    <source>
        <dbReference type="ARBA" id="ARBA00022801"/>
    </source>
</evidence>
<dbReference type="PROSITE" id="PS00383">
    <property type="entry name" value="TYR_PHOSPHATASE_1"/>
    <property type="match status" value="1"/>
</dbReference>
<accession>A0AB34IKD7</accession>
<dbReference type="InterPro" id="IPR000387">
    <property type="entry name" value="Tyr_Pase_dom"/>
</dbReference>
<gene>
    <name evidence="10" type="ORF">AB1Y20_012462</name>
</gene>
<dbReference type="InterPro" id="IPR029023">
    <property type="entry name" value="Tensin_phosphatase"/>
</dbReference>
<feature type="domain" description="Phosphatase tensin-type" evidence="9">
    <location>
        <begin position="305"/>
        <end position="481"/>
    </location>
</feature>
<dbReference type="PANTHER" id="PTHR12305">
    <property type="entry name" value="PHOSPHATASE WITH HOMOLOGY TO TENSIN"/>
    <property type="match status" value="1"/>
</dbReference>
<dbReference type="PROSITE" id="PS51181">
    <property type="entry name" value="PPASE_TENSIN"/>
    <property type="match status" value="1"/>
</dbReference>
<dbReference type="PROSITE" id="PS50056">
    <property type="entry name" value="TYR_PHOSPHATASE_2"/>
    <property type="match status" value="1"/>
</dbReference>
<keyword evidence="2 7" id="KW-0812">Transmembrane</keyword>
<evidence type="ECO:0000256" key="7">
    <source>
        <dbReference type="SAM" id="Phobius"/>
    </source>
</evidence>
<feature type="compositionally biased region" description="Basic and acidic residues" evidence="6">
    <location>
        <begin position="1"/>
        <end position="17"/>
    </location>
</feature>
<dbReference type="Proteomes" id="UP001515480">
    <property type="component" value="Unassembled WGS sequence"/>
</dbReference>
<evidence type="ECO:0008006" key="12">
    <source>
        <dbReference type="Google" id="ProtNLM"/>
    </source>
</evidence>
<dbReference type="GO" id="GO:0005216">
    <property type="term" value="F:monoatomic ion channel activity"/>
    <property type="evidence" value="ECO:0007669"/>
    <property type="project" value="InterPro"/>
</dbReference>
<feature type="transmembrane region" description="Helical" evidence="7">
    <location>
        <begin position="151"/>
        <end position="170"/>
    </location>
</feature>
<dbReference type="Gene3D" id="1.20.120.350">
    <property type="entry name" value="Voltage-gated potassium channels. Chain C"/>
    <property type="match status" value="1"/>
</dbReference>
<dbReference type="SUPFAM" id="SSF52799">
    <property type="entry name" value="(Phosphotyrosine protein) phosphatases II"/>
    <property type="match status" value="1"/>
</dbReference>
<dbReference type="InterPro" id="IPR051281">
    <property type="entry name" value="Dual-spec_lipid-protein_phosph"/>
</dbReference>
<evidence type="ECO:0000256" key="4">
    <source>
        <dbReference type="ARBA" id="ARBA00022989"/>
    </source>
</evidence>
<dbReference type="AlphaFoldDB" id="A0AB34IKD7"/>
<feature type="compositionally biased region" description="Polar residues" evidence="6">
    <location>
        <begin position="659"/>
        <end position="683"/>
    </location>
</feature>
<feature type="transmembrane region" description="Helical" evidence="7">
    <location>
        <begin position="182"/>
        <end position="201"/>
    </location>
</feature>
<dbReference type="InterPro" id="IPR003595">
    <property type="entry name" value="Tyr_Pase_cat"/>
</dbReference>
<feature type="compositionally biased region" description="Basic residues" evidence="6">
    <location>
        <begin position="38"/>
        <end position="54"/>
    </location>
</feature>
<evidence type="ECO:0000256" key="6">
    <source>
        <dbReference type="SAM" id="MobiDB-lite"/>
    </source>
</evidence>
<keyword evidence="11" id="KW-1185">Reference proteome</keyword>
<keyword evidence="3" id="KW-0378">Hydrolase</keyword>
<dbReference type="Gene3D" id="3.90.190.10">
    <property type="entry name" value="Protein tyrosine phosphatase superfamily"/>
    <property type="match status" value="1"/>
</dbReference>
<dbReference type="GO" id="GO:0005829">
    <property type="term" value="C:cytosol"/>
    <property type="evidence" value="ECO:0007669"/>
    <property type="project" value="TreeGrafter"/>
</dbReference>
<evidence type="ECO:0000256" key="2">
    <source>
        <dbReference type="ARBA" id="ARBA00022692"/>
    </source>
</evidence>
<keyword evidence="5 7" id="KW-0472">Membrane</keyword>
<dbReference type="Pfam" id="PF22741">
    <property type="entry name" value="PTP-NADK"/>
    <property type="match status" value="1"/>
</dbReference>
<reference evidence="10 11" key="1">
    <citation type="journal article" date="2024" name="Science">
        <title>Giant polyketide synthase enzymes in the biosynthesis of giant marine polyether toxins.</title>
        <authorList>
            <person name="Fallon T.R."/>
            <person name="Shende V.V."/>
            <person name="Wierzbicki I.H."/>
            <person name="Pendleton A.L."/>
            <person name="Watervoot N.F."/>
            <person name="Auber R.P."/>
            <person name="Gonzalez D.J."/>
            <person name="Wisecaver J.H."/>
            <person name="Moore B.S."/>
        </authorList>
    </citation>
    <scope>NUCLEOTIDE SEQUENCE [LARGE SCALE GENOMIC DNA]</scope>
    <source>
        <strain evidence="10 11">12B1</strain>
    </source>
</reference>
<dbReference type="InterPro" id="IPR027359">
    <property type="entry name" value="Volt_channel_dom_sf"/>
</dbReference>
<dbReference type="InterPro" id="IPR016130">
    <property type="entry name" value="Tyr_Pase_AS"/>
</dbReference>
<feature type="transmembrane region" description="Helical" evidence="7">
    <location>
        <begin position="213"/>
        <end position="233"/>
    </location>
</feature>